<feature type="domain" description="Aspartate/ornithine carbamoyltransferase carbamoyl-P binding" evidence="7">
    <location>
        <begin position="3"/>
        <end position="144"/>
    </location>
</feature>
<dbReference type="FunFam" id="3.40.50.1370:FF:000008">
    <property type="entry name" value="Ornithine carbamoyltransferase"/>
    <property type="match status" value="1"/>
</dbReference>
<dbReference type="AlphaFoldDB" id="A0A7C4B971"/>
<comment type="subcellular location">
    <subcellularLocation>
        <location evidence="5">Cytoplasm</location>
    </subcellularLocation>
</comment>
<dbReference type="EC" id="2.1.3.3" evidence="2 5"/>
<accession>A0A7C4B971</accession>
<proteinExistence type="inferred from homology"/>
<dbReference type="InterPro" id="IPR006132">
    <property type="entry name" value="Asp/Orn_carbamoyltranf_P-bd"/>
</dbReference>
<dbReference type="GO" id="GO:0042450">
    <property type="term" value="P:L-arginine biosynthetic process via ornithine"/>
    <property type="evidence" value="ECO:0007669"/>
    <property type="project" value="UniProtKB-UniRule"/>
</dbReference>
<evidence type="ECO:0000259" key="6">
    <source>
        <dbReference type="Pfam" id="PF00185"/>
    </source>
</evidence>
<dbReference type="PROSITE" id="PS00097">
    <property type="entry name" value="CARBAMOYLTRANSFERASE"/>
    <property type="match status" value="1"/>
</dbReference>
<keyword evidence="3 5" id="KW-0808">Transferase</keyword>
<dbReference type="SUPFAM" id="SSF53671">
    <property type="entry name" value="Aspartate/ornithine carbamoyltransferase"/>
    <property type="match status" value="1"/>
</dbReference>
<dbReference type="GO" id="GO:0019240">
    <property type="term" value="P:citrulline biosynthetic process"/>
    <property type="evidence" value="ECO:0007669"/>
    <property type="project" value="TreeGrafter"/>
</dbReference>
<protein>
    <recommendedName>
        <fullName evidence="2 5">Ornithine carbamoyltransferase</fullName>
        <shortName evidence="5">OTCase</shortName>
        <ecNumber evidence="2 5">2.1.3.3</ecNumber>
    </recommendedName>
</protein>
<feature type="binding site" evidence="5">
    <location>
        <position position="104"/>
    </location>
    <ligand>
        <name>carbamoyl phosphate</name>
        <dbReference type="ChEBI" id="CHEBI:58228"/>
    </ligand>
</feature>
<reference evidence="8" key="1">
    <citation type="journal article" date="2020" name="mSystems">
        <title>Genome- and Community-Level Interaction Insights into Carbon Utilization and Element Cycling Functions of Hydrothermarchaeota in Hydrothermal Sediment.</title>
        <authorList>
            <person name="Zhou Z."/>
            <person name="Liu Y."/>
            <person name="Xu W."/>
            <person name="Pan J."/>
            <person name="Luo Z.H."/>
            <person name="Li M."/>
        </authorList>
    </citation>
    <scope>NUCLEOTIDE SEQUENCE [LARGE SCALE GENOMIC DNA]</scope>
    <source>
        <strain evidence="8">SpSt-735</strain>
    </source>
</reference>
<dbReference type="PANTHER" id="PTHR45753:SF3">
    <property type="entry name" value="ORNITHINE TRANSCARBAMYLASE, MITOCHONDRIAL"/>
    <property type="match status" value="1"/>
</dbReference>
<feature type="binding site" evidence="5">
    <location>
        <position position="291"/>
    </location>
    <ligand>
        <name>carbamoyl phosphate</name>
        <dbReference type="ChEBI" id="CHEBI:58228"/>
    </ligand>
</feature>
<evidence type="ECO:0000256" key="5">
    <source>
        <dbReference type="HAMAP-Rule" id="MF_01109"/>
    </source>
</evidence>
<feature type="binding site" evidence="5">
    <location>
        <begin position="263"/>
        <end position="264"/>
    </location>
    <ligand>
        <name>carbamoyl phosphate</name>
        <dbReference type="ChEBI" id="CHEBI:58228"/>
    </ligand>
</feature>
<feature type="binding site" evidence="5">
    <location>
        <position position="163"/>
    </location>
    <ligand>
        <name>L-ornithine</name>
        <dbReference type="ChEBI" id="CHEBI:46911"/>
    </ligand>
</feature>
<organism evidence="8">
    <name type="scientific">Thermofilum pendens</name>
    <dbReference type="NCBI Taxonomy" id="2269"/>
    <lineage>
        <taxon>Archaea</taxon>
        <taxon>Thermoproteota</taxon>
        <taxon>Thermoprotei</taxon>
        <taxon>Thermofilales</taxon>
        <taxon>Thermofilaceae</taxon>
        <taxon>Thermofilum</taxon>
    </lineage>
</organism>
<comment type="catalytic activity">
    <reaction evidence="4 5">
        <text>carbamoyl phosphate + L-ornithine = L-citrulline + phosphate + H(+)</text>
        <dbReference type="Rhea" id="RHEA:19513"/>
        <dbReference type="ChEBI" id="CHEBI:15378"/>
        <dbReference type="ChEBI" id="CHEBI:43474"/>
        <dbReference type="ChEBI" id="CHEBI:46911"/>
        <dbReference type="ChEBI" id="CHEBI:57743"/>
        <dbReference type="ChEBI" id="CHEBI:58228"/>
        <dbReference type="EC" id="2.1.3.3"/>
    </reaction>
</comment>
<keyword evidence="5" id="KW-0963">Cytoplasm</keyword>
<feature type="binding site" evidence="5">
    <location>
        <begin position="53"/>
        <end position="56"/>
    </location>
    <ligand>
        <name>carbamoyl phosphate</name>
        <dbReference type="ChEBI" id="CHEBI:58228"/>
    </ligand>
</feature>
<dbReference type="PRINTS" id="PR00102">
    <property type="entry name" value="OTCASE"/>
</dbReference>
<dbReference type="GO" id="GO:0004585">
    <property type="term" value="F:ornithine carbamoyltransferase activity"/>
    <property type="evidence" value="ECO:0007669"/>
    <property type="project" value="UniProtKB-UniRule"/>
</dbReference>
<sequence>MKRDLLTLKEFSREDILRIIEDSLVLKKLRRLGIRKLNLLNGVSVALIFEKPSTRTRASFTVATLELGAWPVSYSSQELQLSRGEPVRDTARVLSRYHDAIAARVYRHADLEGLARFSSVPVINLLSDLHHPLQALADYMTILEKKGRLSGLTVAFIGDGTDNVFNSLAIAGVKLGVRVRVASPRAFAPNPWVLGEDVYKRIEIYEDPEDAVRDADVIYTDVFVSMGQEAQREERLRVFLPKYQVNENLLKAVGREDFIVMHCLPAHRGEEITEEVLEGPHSVVFDQAENRMHTAKAVLLHLLKPGWVAEHS</sequence>
<feature type="binding site" evidence="5">
    <location>
        <position position="80"/>
    </location>
    <ligand>
        <name>carbamoyl phosphate</name>
        <dbReference type="ChEBI" id="CHEBI:58228"/>
    </ligand>
</feature>
<dbReference type="InterPro" id="IPR002292">
    <property type="entry name" value="Orn/put_carbamltrans"/>
</dbReference>
<feature type="binding site" evidence="5">
    <location>
        <begin position="225"/>
        <end position="226"/>
    </location>
    <ligand>
        <name>L-ornithine</name>
        <dbReference type="ChEBI" id="CHEBI:46911"/>
    </ligand>
</feature>
<dbReference type="InterPro" id="IPR024904">
    <property type="entry name" value="OTCase_ArgI"/>
</dbReference>
<gene>
    <name evidence="8" type="primary">argF</name>
    <name evidence="8" type="ORF">ENV17_03015</name>
</gene>
<evidence type="ECO:0000256" key="1">
    <source>
        <dbReference type="ARBA" id="ARBA00007805"/>
    </source>
</evidence>
<dbReference type="InterPro" id="IPR036901">
    <property type="entry name" value="Asp/Orn_carbamoylTrfase_sf"/>
</dbReference>
<dbReference type="NCBIfam" id="TIGR00658">
    <property type="entry name" value="orni_carb_tr"/>
    <property type="match status" value="1"/>
</dbReference>
<evidence type="ECO:0000259" key="7">
    <source>
        <dbReference type="Pfam" id="PF02729"/>
    </source>
</evidence>
<dbReference type="Pfam" id="PF00185">
    <property type="entry name" value="OTCace"/>
    <property type="match status" value="1"/>
</dbReference>
<dbReference type="GO" id="GO:0005737">
    <property type="term" value="C:cytoplasm"/>
    <property type="evidence" value="ECO:0007669"/>
    <property type="project" value="UniProtKB-SubCell"/>
</dbReference>
<name>A0A7C4B971_THEPE</name>
<feature type="binding site" evidence="5">
    <location>
        <begin position="131"/>
        <end position="134"/>
    </location>
    <ligand>
        <name>carbamoyl phosphate</name>
        <dbReference type="ChEBI" id="CHEBI:58228"/>
    </ligand>
</feature>
<feature type="binding site" evidence="5">
    <location>
        <position position="221"/>
    </location>
    <ligand>
        <name>L-ornithine</name>
        <dbReference type="ChEBI" id="CHEBI:46911"/>
    </ligand>
</feature>
<dbReference type="InterPro" id="IPR006130">
    <property type="entry name" value="Asp/Orn_carbamoylTrfase"/>
</dbReference>
<dbReference type="GO" id="GO:0016597">
    <property type="term" value="F:amino acid binding"/>
    <property type="evidence" value="ECO:0007669"/>
    <property type="project" value="InterPro"/>
</dbReference>
<dbReference type="InterPro" id="IPR006131">
    <property type="entry name" value="Asp_carbamoyltransf_Asp/Orn-bd"/>
</dbReference>
<evidence type="ECO:0000256" key="4">
    <source>
        <dbReference type="ARBA" id="ARBA00048772"/>
    </source>
</evidence>
<feature type="domain" description="Aspartate/ornithine carbamoyltransferase Asp/Orn-binding" evidence="6">
    <location>
        <begin position="151"/>
        <end position="301"/>
    </location>
</feature>
<dbReference type="Gene3D" id="3.40.50.1370">
    <property type="entry name" value="Aspartate/ornithine carbamoyltransferase"/>
    <property type="match status" value="2"/>
</dbReference>
<comment type="caution">
    <text evidence="8">The sequence shown here is derived from an EMBL/GenBank/DDBJ whole genome shotgun (WGS) entry which is preliminary data.</text>
</comment>
<dbReference type="PRINTS" id="PR00100">
    <property type="entry name" value="AOTCASE"/>
</dbReference>
<comment type="similarity">
    <text evidence="1 5">Belongs to the aspartate/ornithine carbamoyltransferase superfamily. OTCase family.</text>
</comment>
<dbReference type="PANTHER" id="PTHR45753">
    <property type="entry name" value="ORNITHINE CARBAMOYLTRANSFERASE, MITOCHONDRIAL"/>
    <property type="match status" value="1"/>
</dbReference>
<dbReference type="HAMAP" id="MF_01109">
    <property type="entry name" value="OTCase"/>
    <property type="match status" value="1"/>
</dbReference>
<dbReference type="NCBIfam" id="NF001986">
    <property type="entry name" value="PRK00779.1"/>
    <property type="match status" value="1"/>
</dbReference>
<evidence type="ECO:0000256" key="2">
    <source>
        <dbReference type="ARBA" id="ARBA00013007"/>
    </source>
</evidence>
<evidence type="ECO:0000313" key="8">
    <source>
        <dbReference type="EMBL" id="HGI43341.1"/>
    </source>
</evidence>
<dbReference type="Pfam" id="PF02729">
    <property type="entry name" value="OTCace_N"/>
    <property type="match status" value="1"/>
</dbReference>
<dbReference type="EMBL" id="DTFI01000078">
    <property type="protein sequence ID" value="HGI43341.1"/>
    <property type="molecule type" value="Genomic_DNA"/>
</dbReference>
<evidence type="ECO:0000256" key="3">
    <source>
        <dbReference type="ARBA" id="ARBA00022679"/>
    </source>
</evidence>